<dbReference type="SUPFAM" id="SSF56059">
    <property type="entry name" value="Glutathione synthetase ATP-binding domain-like"/>
    <property type="match status" value="1"/>
</dbReference>
<sequence>MAVDPENELTEEQKKDIAEFWDRYSFAYKNNPETQRYFSGISGAFNASYIGFGLQYYYLNRYWNHITVALIRNKNFLDLVFPQAKHPKTIIRNMWARYYTEDRRLITRQEAIDIVTAELRKPTTRQLIIKPDDGEEGKGIEFLDKNSDAEAINHVFSRMKEKFICQEVIKNHESYAAAHPDSLNTLRIATLFIKNEVRLIGTVWRMGGTDKKVDNWAAGGIACSVNEDGICASFAVDHHGVRYDRHPSGFEFAGHKLYNYQKAVDKAKQLHSTIPQLRYISWDFAIDEQGEAILIELNCCGSAELLEMNGIPSYIDKETLKPILDDILIKRFFYDRANWNWDYREYCDHVEIVRYAGQALSVKVPETLRGKKVTRILGRAFAGKEVTSICIPSSVANIDKNAFAGVPKDCTVSISHSTTELPKI</sequence>
<dbReference type="EMBL" id="JACOOA010000001">
    <property type="protein sequence ID" value="MBC5583487.1"/>
    <property type="molecule type" value="Genomic_DNA"/>
</dbReference>
<reference evidence="2 3" key="1">
    <citation type="submission" date="2020-08" db="EMBL/GenBank/DDBJ databases">
        <title>Genome public.</title>
        <authorList>
            <person name="Liu C."/>
            <person name="Sun Q."/>
        </authorList>
    </citation>
    <scope>NUCLEOTIDE SEQUENCE [LARGE SCALE GENOMIC DNA]</scope>
    <source>
        <strain evidence="2 3">NSJ-70</strain>
    </source>
</reference>
<protein>
    <recommendedName>
        <fullName evidence="1">Alpha-L-glutamate ligase-related protein ATP-grasp domain-containing protein</fullName>
    </recommendedName>
</protein>
<dbReference type="RefSeq" id="WP_186938100.1">
    <property type="nucleotide sequence ID" value="NZ_JACOOA010000001.1"/>
</dbReference>
<dbReference type="InterPro" id="IPR032675">
    <property type="entry name" value="LRR_dom_sf"/>
</dbReference>
<evidence type="ECO:0000259" key="1">
    <source>
        <dbReference type="Pfam" id="PF14397"/>
    </source>
</evidence>
<gene>
    <name evidence="2" type="ORF">H8S61_04670</name>
</gene>
<comment type="caution">
    <text evidence="2">The sequence shown here is derived from an EMBL/GenBank/DDBJ whole genome shotgun (WGS) entry which is preliminary data.</text>
</comment>
<name>A0ABR7BPE7_9ACTN</name>
<organism evidence="2 3">
    <name type="scientific">Eggerthella hominis</name>
    <dbReference type="NCBI Taxonomy" id="2763043"/>
    <lineage>
        <taxon>Bacteria</taxon>
        <taxon>Bacillati</taxon>
        <taxon>Actinomycetota</taxon>
        <taxon>Coriobacteriia</taxon>
        <taxon>Eggerthellales</taxon>
        <taxon>Eggerthellaceae</taxon>
        <taxon>Eggerthella</taxon>
    </lineage>
</organism>
<proteinExistence type="predicted"/>
<dbReference type="InterPro" id="IPR039523">
    <property type="entry name" value="RimK-rel_E_lig_ATP-grasp"/>
</dbReference>
<evidence type="ECO:0000313" key="2">
    <source>
        <dbReference type="EMBL" id="MBC5583487.1"/>
    </source>
</evidence>
<dbReference type="Proteomes" id="UP000622448">
    <property type="component" value="Unassembled WGS sequence"/>
</dbReference>
<dbReference type="Pfam" id="PF14397">
    <property type="entry name" value="ATPgrasp_ST"/>
    <property type="match status" value="1"/>
</dbReference>
<accession>A0ABR7BPE7</accession>
<keyword evidence="3" id="KW-1185">Reference proteome</keyword>
<evidence type="ECO:0000313" key="3">
    <source>
        <dbReference type="Proteomes" id="UP000622448"/>
    </source>
</evidence>
<feature type="domain" description="Alpha-L-glutamate ligase-related protein ATP-grasp" evidence="1">
    <location>
        <begin position="119"/>
        <end position="308"/>
    </location>
</feature>
<dbReference type="Gene3D" id="3.80.10.10">
    <property type="entry name" value="Ribonuclease Inhibitor"/>
    <property type="match status" value="1"/>
</dbReference>